<organism evidence="5 6">
    <name type="scientific">Mycobacterium spongiae</name>
    <dbReference type="NCBI Taxonomy" id="886343"/>
    <lineage>
        <taxon>Bacteria</taxon>
        <taxon>Bacillati</taxon>
        <taxon>Actinomycetota</taxon>
        <taxon>Actinomycetes</taxon>
        <taxon>Mycobacteriales</taxon>
        <taxon>Mycobacteriaceae</taxon>
        <taxon>Mycobacterium</taxon>
    </lineage>
</organism>
<dbReference type="InterPro" id="IPR032687">
    <property type="entry name" value="AraC-type_N"/>
</dbReference>
<evidence type="ECO:0000313" key="6">
    <source>
        <dbReference type="Proteomes" id="UP000682202"/>
    </source>
</evidence>
<name>A0A975PYW0_9MYCO</name>
<dbReference type="Pfam" id="PF12833">
    <property type="entry name" value="HTH_18"/>
    <property type="match status" value="1"/>
</dbReference>
<dbReference type="EMBL" id="CP046600">
    <property type="protein sequence ID" value="QUR69731.1"/>
    <property type="molecule type" value="Genomic_DNA"/>
</dbReference>
<dbReference type="GO" id="GO:0000976">
    <property type="term" value="F:transcription cis-regulatory region binding"/>
    <property type="evidence" value="ECO:0007669"/>
    <property type="project" value="TreeGrafter"/>
</dbReference>
<reference evidence="5" key="1">
    <citation type="submission" date="2019-12" db="EMBL/GenBank/DDBJ databases">
        <title>Mycobacterium spongiae sp. nov.</title>
        <authorList>
            <person name="Stinear T."/>
        </authorList>
    </citation>
    <scope>NUCLEOTIDE SEQUENCE</scope>
    <source>
        <strain evidence="5">FSD4b-SM</strain>
    </source>
</reference>
<proteinExistence type="predicted"/>
<dbReference type="PRINTS" id="PR00032">
    <property type="entry name" value="HTHARAC"/>
</dbReference>
<dbReference type="PROSITE" id="PS01124">
    <property type="entry name" value="HTH_ARAC_FAMILY_2"/>
    <property type="match status" value="1"/>
</dbReference>
<dbReference type="InterPro" id="IPR020449">
    <property type="entry name" value="Tscrpt_reg_AraC-type_HTH"/>
</dbReference>
<dbReference type="Gene3D" id="1.10.10.60">
    <property type="entry name" value="Homeodomain-like"/>
    <property type="match status" value="1"/>
</dbReference>
<protein>
    <submittedName>
        <fullName evidence="5">Helix-turn-helix domain-containing protein</fullName>
    </submittedName>
</protein>
<dbReference type="Proteomes" id="UP000682202">
    <property type="component" value="Chromosome"/>
</dbReference>
<evidence type="ECO:0000256" key="1">
    <source>
        <dbReference type="ARBA" id="ARBA00023015"/>
    </source>
</evidence>
<dbReference type="GO" id="GO:0003700">
    <property type="term" value="F:DNA-binding transcription factor activity"/>
    <property type="evidence" value="ECO:0007669"/>
    <property type="project" value="InterPro"/>
</dbReference>
<dbReference type="AlphaFoldDB" id="A0A975PYW0"/>
<feature type="domain" description="HTH araC/xylS-type" evidence="4">
    <location>
        <begin position="233"/>
        <end position="334"/>
    </location>
</feature>
<dbReference type="GO" id="GO:0005829">
    <property type="term" value="C:cytosol"/>
    <property type="evidence" value="ECO:0007669"/>
    <property type="project" value="TreeGrafter"/>
</dbReference>
<dbReference type="KEGG" id="mspg:F6B93_10615"/>
<keyword evidence="1" id="KW-0805">Transcription regulation</keyword>
<dbReference type="SMART" id="SM00342">
    <property type="entry name" value="HTH_ARAC"/>
    <property type="match status" value="1"/>
</dbReference>
<evidence type="ECO:0000256" key="3">
    <source>
        <dbReference type="ARBA" id="ARBA00023163"/>
    </source>
</evidence>
<accession>A0A975PYW0</accession>
<dbReference type="PANTHER" id="PTHR47894:SF1">
    <property type="entry name" value="HTH-TYPE TRANSCRIPTIONAL REGULATOR VQSM"/>
    <property type="match status" value="1"/>
</dbReference>
<evidence type="ECO:0000313" key="5">
    <source>
        <dbReference type="EMBL" id="QUR69731.1"/>
    </source>
</evidence>
<keyword evidence="3" id="KW-0804">Transcription</keyword>
<sequence length="337" mass="37264">MRHSVFATRMLCDVANERGIATQDLLAGTTIRPVDLDDPTATIGAADEIVVARTLLDRLPETAGVGVEVGGRFTLTHVGLLGFAAMSCATLRELLRIAVRYFSLTMLHIDIKVFEGTEDCLLQFDVDHLPDDVRGFFLERDVAIITATVSGFVYPVVQRYAENMAIEVAADEEAVRPLLDLLPIPTIAFGRAHTRVHFPRAMLDEPLPQADRHTLELCLAQCDVLMQRTGQRQGTTAVVRTMLFRDSGGFPSLPQVAAELGLHPRTLRRRLAEDNTSFRQLLNEARAALAIDLLHNVGLTVEEVAKRLDYTEVSAFSHAFKRWHGVAPSSYRPTPPC</sequence>
<dbReference type="RefSeq" id="WP_211699400.1">
    <property type="nucleotide sequence ID" value="NZ_CP046600.1"/>
</dbReference>
<dbReference type="Pfam" id="PF12625">
    <property type="entry name" value="Arabinose_bd"/>
    <property type="match status" value="1"/>
</dbReference>
<keyword evidence="6" id="KW-1185">Reference proteome</keyword>
<dbReference type="PANTHER" id="PTHR47894">
    <property type="entry name" value="HTH-TYPE TRANSCRIPTIONAL REGULATOR GADX"/>
    <property type="match status" value="1"/>
</dbReference>
<dbReference type="InterPro" id="IPR018060">
    <property type="entry name" value="HTH_AraC"/>
</dbReference>
<keyword evidence="2" id="KW-0238">DNA-binding</keyword>
<evidence type="ECO:0000259" key="4">
    <source>
        <dbReference type="PROSITE" id="PS01124"/>
    </source>
</evidence>
<gene>
    <name evidence="5" type="ORF">F6B93_10615</name>
</gene>
<evidence type="ECO:0000256" key="2">
    <source>
        <dbReference type="ARBA" id="ARBA00023125"/>
    </source>
</evidence>
<dbReference type="SUPFAM" id="SSF46689">
    <property type="entry name" value="Homeodomain-like"/>
    <property type="match status" value="1"/>
</dbReference>
<dbReference type="InterPro" id="IPR009057">
    <property type="entry name" value="Homeodomain-like_sf"/>
</dbReference>